<keyword evidence="4 7" id="KW-0812">Transmembrane</keyword>
<evidence type="ECO:0000256" key="1">
    <source>
        <dbReference type="ARBA" id="ARBA00004141"/>
    </source>
</evidence>
<feature type="transmembrane region" description="Helical" evidence="7">
    <location>
        <begin position="12"/>
        <end position="31"/>
    </location>
</feature>
<feature type="transmembrane region" description="Helical" evidence="7">
    <location>
        <begin position="108"/>
        <end position="129"/>
    </location>
</feature>
<evidence type="ECO:0000256" key="5">
    <source>
        <dbReference type="ARBA" id="ARBA00022989"/>
    </source>
</evidence>
<keyword evidence="3 9" id="KW-0808">Transferase</keyword>
<evidence type="ECO:0000256" key="4">
    <source>
        <dbReference type="ARBA" id="ARBA00022692"/>
    </source>
</evidence>
<comment type="subcellular location">
    <subcellularLocation>
        <location evidence="1">Membrane</location>
        <topology evidence="1">Multi-pass membrane protein</topology>
    </subcellularLocation>
</comment>
<protein>
    <submittedName>
        <fullName evidence="9">Undecaprenyl-phosphate glucose phosphotransferase</fullName>
        <ecNumber evidence="9">2.7.8.31</ecNumber>
    </submittedName>
</protein>
<dbReference type="EMBL" id="CP055153">
    <property type="protein sequence ID" value="QMU27463.1"/>
    <property type="molecule type" value="Genomic_DNA"/>
</dbReference>
<evidence type="ECO:0000313" key="10">
    <source>
        <dbReference type="Proteomes" id="UP000514509"/>
    </source>
</evidence>
<dbReference type="PANTHER" id="PTHR30576">
    <property type="entry name" value="COLANIC BIOSYNTHESIS UDP-GLUCOSE LIPID CARRIER TRANSFERASE"/>
    <property type="match status" value="1"/>
</dbReference>
<dbReference type="SUPFAM" id="SSF51735">
    <property type="entry name" value="NAD(P)-binding Rossmann-fold domains"/>
    <property type="match status" value="1"/>
</dbReference>
<name>A0A7L7L3W4_9BACT</name>
<feature type="transmembrane region" description="Helical" evidence="7">
    <location>
        <begin position="82"/>
        <end position="102"/>
    </location>
</feature>
<dbReference type="EC" id="2.7.8.31" evidence="9"/>
<reference evidence="9 10" key="1">
    <citation type="submission" date="2020-08" db="EMBL/GenBank/DDBJ databases">
        <title>Adhaeribacter dokdonensis sp. nov., isolated from the rhizosphere of Elymus tsukushiensis, a plant native to the Dokdo Islands, Republic of Korea.</title>
        <authorList>
            <person name="Ghim S.Y."/>
        </authorList>
    </citation>
    <scope>NUCLEOTIDE SEQUENCE [LARGE SCALE GENOMIC DNA]</scope>
    <source>
        <strain evidence="9 10">KUDC8001</strain>
    </source>
</reference>
<evidence type="ECO:0000256" key="6">
    <source>
        <dbReference type="ARBA" id="ARBA00023136"/>
    </source>
</evidence>
<sequence length="464" mass="53374">MTHKYTTYFKWINIVFDYLILNICLFLALSFDGALSLSGHLSELNKLELLLLNLIWFYCAKLFGLYNNVLDRDALPTMKASILAIVVYFVGIYLLSLTFPLLDFTFTFLFVFQLSLFILLTSWKFYFLALRRAKRKFWIDCTRIVVLGAGRAGVEVSKFFNSNPQLGYKVEGIFDDSVSGMVDDQPVLGNVEDCFSYMKAAGISEVYCALPNKEVSRIKSLVKEADKQMVRFKMVPDINDFIEHDVISGKNVKFSVLTPRVEPLENKFNELRKRLFDIGFSLFVVIFLLSWLIPLLGLIIKWNSNGPVFFKQLRSGKDNKPFYCFKFRTMTVNSDSDSVQARKGDMRVTKVGAFLRKTSIDELPQFINVLLGDMSVVGPRPHMLKQTEDYSVLIDTYMVRQFLTPGITGWAQVNGFRGETKETEAMSKRVEADLWYLENWSLLLDIRIVLLTIWQAIKGNENAY</sequence>
<dbReference type="NCBIfam" id="TIGR03023">
    <property type="entry name" value="WcaJ_sugtrans"/>
    <property type="match status" value="1"/>
</dbReference>
<evidence type="ECO:0000256" key="2">
    <source>
        <dbReference type="ARBA" id="ARBA00006464"/>
    </source>
</evidence>
<keyword evidence="6 7" id="KW-0472">Membrane</keyword>
<proteinExistence type="inferred from homology"/>
<accession>A0A7L7L3W4</accession>
<comment type="similarity">
    <text evidence="2">Belongs to the bacterial sugar transferase family.</text>
</comment>
<keyword evidence="5 7" id="KW-1133">Transmembrane helix</keyword>
<dbReference type="Pfam" id="PF13727">
    <property type="entry name" value="CoA_binding_3"/>
    <property type="match status" value="1"/>
</dbReference>
<dbReference type="InterPro" id="IPR036291">
    <property type="entry name" value="NAD(P)-bd_dom_sf"/>
</dbReference>
<dbReference type="KEGG" id="add:HUW48_05160"/>
<dbReference type="GO" id="GO:0089702">
    <property type="term" value="F:undecaprenyl-phosphate glucose phosphotransferase activity"/>
    <property type="evidence" value="ECO:0007669"/>
    <property type="project" value="UniProtKB-EC"/>
</dbReference>
<feature type="transmembrane region" description="Helical" evidence="7">
    <location>
        <begin position="51"/>
        <end position="70"/>
    </location>
</feature>
<dbReference type="Proteomes" id="UP000514509">
    <property type="component" value="Chromosome"/>
</dbReference>
<dbReference type="InterPro" id="IPR017473">
    <property type="entry name" value="Undecaprenyl-P_gluc_Ptfrase"/>
</dbReference>
<dbReference type="Gene3D" id="3.40.50.720">
    <property type="entry name" value="NAD(P)-binding Rossmann-like Domain"/>
    <property type="match status" value="1"/>
</dbReference>
<dbReference type="GO" id="GO:0016020">
    <property type="term" value="C:membrane"/>
    <property type="evidence" value="ECO:0007669"/>
    <property type="project" value="UniProtKB-SubCell"/>
</dbReference>
<dbReference type="InterPro" id="IPR017475">
    <property type="entry name" value="EPS_sugar_tfrase"/>
</dbReference>
<evidence type="ECO:0000313" key="9">
    <source>
        <dbReference type="EMBL" id="QMU27463.1"/>
    </source>
</evidence>
<organism evidence="9 10">
    <name type="scientific">Adhaeribacter radiodurans</name>
    <dbReference type="NCBI Taxonomy" id="2745197"/>
    <lineage>
        <taxon>Bacteria</taxon>
        <taxon>Pseudomonadati</taxon>
        <taxon>Bacteroidota</taxon>
        <taxon>Cytophagia</taxon>
        <taxon>Cytophagales</taxon>
        <taxon>Hymenobacteraceae</taxon>
        <taxon>Adhaeribacter</taxon>
    </lineage>
</organism>
<dbReference type="PANTHER" id="PTHR30576:SF0">
    <property type="entry name" value="UNDECAPRENYL-PHOSPHATE N-ACETYLGALACTOSAMINYL 1-PHOSPHATE TRANSFERASE-RELATED"/>
    <property type="match status" value="1"/>
</dbReference>
<evidence type="ECO:0000256" key="7">
    <source>
        <dbReference type="SAM" id="Phobius"/>
    </source>
</evidence>
<evidence type="ECO:0000259" key="8">
    <source>
        <dbReference type="Pfam" id="PF02397"/>
    </source>
</evidence>
<evidence type="ECO:0000256" key="3">
    <source>
        <dbReference type="ARBA" id="ARBA00022679"/>
    </source>
</evidence>
<gene>
    <name evidence="9" type="ORF">HUW48_05160</name>
</gene>
<dbReference type="AlphaFoldDB" id="A0A7L7L3W4"/>
<keyword evidence="10" id="KW-1185">Reference proteome</keyword>
<feature type="transmembrane region" description="Helical" evidence="7">
    <location>
        <begin position="275"/>
        <end position="300"/>
    </location>
</feature>
<dbReference type="NCBIfam" id="TIGR03025">
    <property type="entry name" value="EPS_sugtrans"/>
    <property type="match status" value="1"/>
</dbReference>
<dbReference type="InterPro" id="IPR003362">
    <property type="entry name" value="Bact_transf"/>
</dbReference>
<dbReference type="RefSeq" id="WP_182414658.1">
    <property type="nucleotide sequence ID" value="NZ_CP055153.1"/>
</dbReference>
<feature type="domain" description="Bacterial sugar transferase" evidence="8">
    <location>
        <begin position="273"/>
        <end position="457"/>
    </location>
</feature>
<dbReference type="Pfam" id="PF02397">
    <property type="entry name" value="Bac_transf"/>
    <property type="match status" value="1"/>
</dbReference>